<feature type="transmembrane region" description="Helical" evidence="6">
    <location>
        <begin position="121"/>
        <end position="140"/>
    </location>
</feature>
<keyword evidence="2" id="KW-1003">Cell membrane</keyword>
<evidence type="ECO:0000313" key="8">
    <source>
        <dbReference type="Proteomes" id="UP000075374"/>
    </source>
</evidence>
<evidence type="ECO:0000256" key="3">
    <source>
        <dbReference type="ARBA" id="ARBA00022692"/>
    </source>
</evidence>
<feature type="transmembrane region" description="Helical" evidence="6">
    <location>
        <begin position="388"/>
        <end position="408"/>
    </location>
</feature>
<evidence type="ECO:0000313" key="7">
    <source>
        <dbReference type="EMBL" id="KYH30322.1"/>
    </source>
</evidence>
<evidence type="ECO:0000256" key="5">
    <source>
        <dbReference type="ARBA" id="ARBA00023136"/>
    </source>
</evidence>
<dbReference type="InterPro" id="IPR002797">
    <property type="entry name" value="Polysacc_synth"/>
</dbReference>
<sequence length="545" mass="60044">MKKQSTTKGFAILSAAGIIVKLLSLLYIPFLKKIITLNGYGIYQASYKIYVWIYVLANSGIPVAISKLVSEYIALGRYRDAIKSFKIARFIMLALGTVMSLFMFIFAGPLSKLVGFEQSKLSIMALAPTVFFTCIVSSYRGYFQGRGNMSPTAKSQILEQIINTIFTLVFASMLMTRYGVEAGSAGGTLGTSLGALVAAVYLVVIYEKNKVIKVPKGYKEKDKSRHTNNQILKRIFQVGLPLIICVGLQYSGDVIDLAIVKRRLLHSGLGEVTSNEKWALFSMYRTLLSVPITLVSALAASILPAISGLYSLKDKNSVEDKINYAFRFCFLVAVPSAVGLAVLHDGVFLLLFKEQQGGVFLLYGSIVLILNSIVLIQTSILQSIGKLYSSTLFTMFGVIGKIVTNYFLVGIPQVNILGAIFGNMVFFIIPMVLNYRMINRTLKIRVNIIKHFTKPFMSSALMGIIVYGTYLAIDTLLLRSFSSVYKNNAIATIISIFVGVATYLYGLALTGGITGKDLEELPSKFTRLIPKSVLKKINENYLENS</sequence>
<protein>
    <submittedName>
        <fullName evidence="7">Stage V sporulation protein B</fullName>
    </submittedName>
</protein>
<feature type="transmembrane region" description="Helical" evidence="6">
    <location>
        <begin position="186"/>
        <end position="206"/>
    </location>
</feature>
<feature type="transmembrane region" description="Helical" evidence="6">
    <location>
        <begin position="49"/>
        <end position="69"/>
    </location>
</feature>
<organism evidence="7 8">
    <name type="scientific">Clostridium colicanis DSM 13634</name>
    <dbReference type="NCBI Taxonomy" id="1121305"/>
    <lineage>
        <taxon>Bacteria</taxon>
        <taxon>Bacillati</taxon>
        <taxon>Bacillota</taxon>
        <taxon>Clostridia</taxon>
        <taxon>Eubacteriales</taxon>
        <taxon>Clostridiaceae</taxon>
        <taxon>Clostridium</taxon>
    </lineage>
</organism>
<keyword evidence="3 6" id="KW-0812">Transmembrane</keyword>
<feature type="transmembrane region" description="Helical" evidence="6">
    <location>
        <begin position="90"/>
        <end position="109"/>
    </location>
</feature>
<dbReference type="RefSeq" id="WP_061857200.1">
    <property type="nucleotide sequence ID" value="NZ_LTBB01000001.1"/>
</dbReference>
<dbReference type="InterPro" id="IPR024923">
    <property type="entry name" value="PG_synth_SpoVB"/>
</dbReference>
<dbReference type="Pfam" id="PF01943">
    <property type="entry name" value="Polysacc_synt"/>
    <property type="match status" value="1"/>
</dbReference>
<keyword evidence="5 6" id="KW-0472">Membrane</keyword>
<dbReference type="InterPro" id="IPR050833">
    <property type="entry name" value="Poly_Biosynth_Transport"/>
</dbReference>
<name>A0A151ARV4_9CLOT</name>
<keyword evidence="8" id="KW-1185">Reference proteome</keyword>
<proteinExistence type="predicted"/>
<evidence type="ECO:0000256" key="2">
    <source>
        <dbReference type="ARBA" id="ARBA00022475"/>
    </source>
</evidence>
<evidence type="ECO:0000256" key="6">
    <source>
        <dbReference type="SAM" id="Phobius"/>
    </source>
</evidence>
<feature type="transmembrane region" description="Helical" evidence="6">
    <location>
        <begin position="358"/>
        <end position="376"/>
    </location>
</feature>
<dbReference type="PANTHER" id="PTHR30250:SF21">
    <property type="entry name" value="LIPID II FLIPPASE MURJ"/>
    <property type="match status" value="1"/>
</dbReference>
<evidence type="ECO:0000256" key="1">
    <source>
        <dbReference type="ARBA" id="ARBA00004651"/>
    </source>
</evidence>
<feature type="transmembrane region" description="Helical" evidence="6">
    <location>
        <begin position="9"/>
        <end position="29"/>
    </location>
</feature>
<dbReference type="PATRIC" id="fig|1121305.3.peg.266"/>
<dbReference type="Proteomes" id="UP000075374">
    <property type="component" value="Unassembled WGS sequence"/>
</dbReference>
<accession>A0A151ARV4</accession>
<feature type="transmembrane region" description="Helical" evidence="6">
    <location>
        <begin position="489"/>
        <end position="508"/>
    </location>
</feature>
<keyword evidence="4 6" id="KW-1133">Transmembrane helix</keyword>
<comment type="subcellular location">
    <subcellularLocation>
        <location evidence="1">Cell membrane</location>
        <topology evidence="1">Multi-pass membrane protein</topology>
    </subcellularLocation>
</comment>
<gene>
    <name evidence="7" type="primary">spoVB_2</name>
    <name evidence="7" type="ORF">CLCOL_02680</name>
</gene>
<comment type="caution">
    <text evidence="7">The sequence shown here is derived from an EMBL/GenBank/DDBJ whole genome shotgun (WGS) entry which is preliminary data.</text>
</comment>
<reference evidence="7 8" key="1">
    <citation type="submission" date="2016-02" db="EMBL/GenBank/DDBJ databases">
        <title>Genome sequence of Clostridium colicanis DSM 13634.</title>
        <authorList>
            <person name="Poehlein A."/>
            <person name="Daniel R."/>
        </authorList>
    </citation>
    <scope>NUCLEOTIDE SEQUENCE [LARGE SCALE GENOMIC DNA]</scope>
    <source>
        <strain evidence="7 8">DSM 13634</strain>
    </source>
</reference>
<dbReference type="EMBL" id="LTBB01000001">
    <property type="protein sequence ID" value="KYH30322.1"/>
    <property type="molecule type" value="Genomic_DNA"/>
</dbReference>
<dbReference type="AlphaFoldDB" id="A0A151ARV4"/>
<feature type="transmembrane region" description="Helical" evidence="6">
    <location>
        <begin position="456"/>
        <end position="477"/>
    </location>
</feature>
<dbReference type="GO" id="GO:0005886">
    <property type="term" value="C:plasma membrane"/>
    <property type="evidence" value="ECO:0007669"/>
    <property type="project" value="UniProtKB-SubCell"/>
</dbReference>
<dbReference type="PIRSF" id="PIRSF038958">
    <property type="entry name" value="PG_synth_SpoVB"/>
    <property type="match status" value="1"/>
</dbReference>
<dbReference type="CDD" id="cd13124">
    <property type="entry name" value="MATE_SpoVB_like"/>
    <property type="match status" value="1"/>
</dbReference>
<feature type="transmembrane region" description="Helical" evidence="6">
    <location>
        <begin position="161"/>
        <end position="180"/>
    </location>
</feature>
<feature type="transmembrane region" description="Helical" evidence="6">
    <location>
        <begin position="288"/>
        <end position="312"/>
    </location>
</feature>
<feature type="transmembrane region" description="Helical" evidence="6">
    <location>
        <begin position="324"/>
        <end position="352"/>
    </location>
</feature>
<evidence type="ECO:0000256" key="4">
    <source>
        <dbReference type="ARBA" id="ARBA00022989"/>
    </source>
</evidence>
<dbReference type="STRING" id="1121305.CLCOL_02680"/>
<dbReference type="PANTHER" id="PTHR30250">
    <property type="entry name" value="PST FAMILY PREDICTED COLANIC ACID TRANSPORTER"/>
    <property type="match status" value="1"/>
</dbReference>
<feature type="transmembrane region" description="Helical" evidence="6">
    <location>
        <begin position="231"/>
        <end position="250"/>
    </location>
</feature>
<feature type="transmembrane region" description="Helical" evidence="6">
    <location>
        <begin position="414"/>
        <end position="435"/>
    </location>
</feature>